<dbReference type="GO" id="GO:0009908">
    <property type="term" value="P:flower development"/>
    <property type="evidence" value="ECO:0007669"/>
    <property type="project" value="UniProtKB-ARBA"/>
</dbReference>
<reference evidence="8" key="1">
    <citation type="submission" date="2019-12" db="EMBL/GenBank/DDBJ databases">
        <authorList>
            <person name="Scholes J."/>
        </authorList>
    </citation>
    <scope>NUCLEOTIDE SEQUENCE</scope>
</reference>
<evidence type="ECO:0000256" key="2">
    <source>
        <dbReference type="ARBA" id="ARBA00022473"/>
    </source>
</evidence>
<dbReference type="Gene3D" id="1.10.10.60">
    <property type="entry name" value="Homeodomain-like"/>
    <property type="match status" value="1"/>
</dbReference>
<proteinExistence type="predicted"/>
<feature type="domain" description="SANT" evidence="7">
    <location>
        <begin position="2"/>
        <end position="57"/>
    </location>
</feature>
<evidence type="ECO:0000313" key="8">
    <source>
        <dbReference type="EMBL" id="CAA0841805.1"/>
    </source>
</evidence>
<keyword evidence="9" id="KW-1185">Reference proteome</keyword>
<dbReference type="InterPro" id="IPR001005">
    <property type="entry name" value="SANT/Myb"/>
</dbReference>
<evidence type="ECO:0000313" key="9">
    <source>
        <dbReference type="Proteomes" id="UP001153555"/>
    </source>
</evidence>
<dbReference type="GO" id="GO:0003700">
    <property type="term" value="F:DNA-binding transcription factor activity"/>
    <property type="evidence" value="ECO:0007669"/>
    <property type="project" value="InterPro"/>
</dbReference>
<protein>
    <submittedName>
        <fullName evidence="8">Protein RADIALIS-like 6</fullName>
    </submittedName>
</protein>
<dbReference type="PANTHER" id="PTHR43952">
    <property type="entry name" value="MYB FAMILY TRANSCRIPTION FACTOR-RELATED"/>
    <property type="match status" value="1"/>
</dbReference>
<dbReference type="FunFam" id="1.10.10.60:FF:000154">
    <property type="entry name" value="Transcription factor SRM1"/>
    <property type="match status" value="1"/>
</dbReference>
<sequence>MASGSNWTARENKLFEDALAIYDRDTPDRWHNLARAVGTKSVEEVIRHYQKLVEDIHGIESGRVPLPKDGNLARPHTGPPRPESFGADPTRPVFKNGPGRADPFYKRGKSGTGGAGLPAPEQARAQAWPARHVTCHGLSRVHGAGVRARSGSVTTDPTWPIAIPS</sequence>
<comment type="subcellular location">
    <subcellularLocation>
        <location evidence="1">Nucleus</location>
    </subcellularLocation>
</comment>
<keyword evidence="2" id="KW-0217">Developmental protein</keyword>
<dbReference type="InterPro" id="IPR009057">
    <property type="entry name" value="Homeodomain-like_sf"/>
</dbReference>
<feature type="region of interest" description="Disordered" evidence="6">
    <location>
        <begin position="61"/>
        <end position="130"/>
    </location>
</feature>
<evidence type="ECO:0000256" key="6">
    <source>
        <dbReference type="SAM" id="MobiDB-lite"/>
    </source>
</evidence>
<dbReference type="CDD" id="cd00167">
    <property type="entry name" value="SANT"/>
    <property type="match status" value="1"/>
</dbReference>
<evidence type="ECO:0000259" key="7">
    <source>
        <dbReference type="PROSITE" id="PS51293"/>
    </source>
</evidence>
<dbReference type="Pfam" id="PF23082">
    <property type="entry name" value="Myb_DNA-binding_2"/>
    <property type="match status" value="1"/>
</dbReference>
<dbReference type="Proteomes" id="UP001153555">
    <property type="component" value="Unassembled WGS sequence"/>
</dbReference>
<gene>
    <name evidence="8" type="ORF">SHERM_07680</name>
</gene>
<dbReference type="InterPro" id="IPR017884">
    <property type="entry name" value="SANT_dom"/>
</dbReference>
<dbReference type="AlphaFoldDB" id="A0A9N7RTS0"/>
<name>A0A9N7RTS0_STRHE</name>
<dbReference type="SUPFAM" id="SSF46689">
    <property type="entry name" value="Homeodomain-like"/>
    <property type="match status" value="1"/>
</dbReference>
<dbReference type="PANTHER" id="PTHR43952:SF72">
    <property type="entry name" value="MYB-LIKE DOMAIN-CONTAINING PROTEIN"/>
    <property type="match status" value="1"/>
</dbReference>
<keyword evidence="4" id="KW-0804">Transcription</keyword>
<keyword evidence="5" id="KW-0539">Nucleus</keyword>
<dbReference type="OrthoDB" id="118550at2759"/>
<evidence type="ECO:0000256" key="4">
    <source>
        <dbReference type="ARBA" id="ARBA00023163"/>
    </source>
</evidence>
<dbReference type="EMBL" id="CACSLK010034598">
    <property type="protein sequence ID" value="CAA0841805.1"/>
    <property type="molecule type" value="Genomic_DNA"/>
</dbReference>
<keyword evidence="3" id="KW-0805">Transcription regulation</keyword>
<organism evidence="8 9">
    <name type="scientific">Striga hermonthica</name>
    <name type="common">Purple witchweed</name>
    <name type="synonym">Buchnera hermonthica</name>
    <dbReference type="NCBI Taxonomy" id="68872"/>
    <lineage>
        <taxon>Eukaryota</taxon>
        <taxon>Viridiplantae</taxon>
        <taxon>Streptophyta</taxon>
        <taxon>Embryophyta</taxon>
        <taxon>Tracheophyta</taxon>
        <taxon>Spermatophyta</taxon>
        <taxon>Magnoliopsida</taxon>
        <taxon>eudicotyledons</taxon>
        <taxon>Gunneridae</taxon>
        <taxon>Pentapetalae</taxon>
        <taxon>asterids</taxon>
        <taxon>lamiids</taxon>
        <taxon>Lamiales</taxon>
        <taxon>Orobanchaceae</taxon>
        <taxon>Buchnereae</taxon>
        <taxon>Striga</taxon>
    </lineage>
</organism>
<evidence type="ECO:0000256" key="3">
    <source>
        <dbReference type="ARBA" id="ARBA00023015"/>
    </source>
</evidence>
<evidence type="ECO:0000256" key="5">
    <source>
        <dbReference type="ARBA" id="ARBA00023242"/>
    </source>
</evidence>
<dbReference type="InterPro" id="IPR044636">
    <property type="entry name" value="RADIALIS-like"/>
</dbReference>
<dbReference type="GO" id="GO:0005634">
    <property type="term" value="C:nucleus"/>
    <property type="evidence" value="ECO:0007669"/>
    <property type="project" value="UniProtKB-SubCell"/>
</dbReference>
<accession>A0A9N7RTS0</accession>
<dbReference type="GO" id="GO:0048262">
    <property type="term" value="P:determination of dorsal/ventral asymmetry"/>
    <property type="evidence" value="ECO:0007669"/>
    <property type="project" value="UniProtKB-ARBA"/>
</dbReference>
<evidence type="ECO:0000256" key="1">
    <source>
        <dbReference type="ARBA" id="ARBA00004123"/>
    </source>
</evidence>
<comment type="caution">
    <text evidence="8">The sequence shown here is derived from an EMBL/GenBank/DDBJ whole genome shotgun (WGS) entry which is preliminary data.</text>
</comment>
<dbReference type="PROSITE" id="PS51293">
    <property type="entry name" value="SANT"/>
    <property type="match status" value="1"/>
</dbReference>
<dbReference type="SMART" id="SM00717">
    <property type="entry name" value="SANT"/>
    <property type="match status" value="1"/>
</dbReference>